<dbReference type="PANTHER" id="PTHR33884:SF3">
    <property type="entry name" value="UPF0410 PROTEIN YMGE"/>
    <property type="match status" value="1"/>
</dbReference>
<evidence type="ECO:0008006" key="10">
    <source>
        <dbReference type="Google" id="ProtNLM"/>
    </source>
</evidence>
<dbReference type="AlphaFoldDB" id="A0A1H9WAL2"/>
<dbReference type="InterPro" id="IPR007341">
    <property type="entry name" value="Transgly_assoc"/>
</dbReference>
<feature type="transmembrane region" description="Helical" evidence="7">
    <location>
        <begin position="31"/>
        <end position="51"/>
    </location>
</feature>
<protein>
    <recommendedName>
        <fullName evidence="10">Transglycosylase</fullName>
    </recommendedName>
</protein>
<evidence type="ECO:0000256" key="1">
    <source>
        <dbReference type="ARBA" id="ARBA00004651"/>
    </source>
</evidence>
<accession>A0A1H9WAL2</accession>
<dbReference type="STRING" id="943816.AN217_14300"/>
<comment type="subcellular location">
    <subcellularLocation>
        <location evidence="1">Cell membrane</location>
        <topology evidence="1">Multi-pass membrane protein</topology>
    </subcellularLocation>
</comment>
<keyword evidence="9" id="KW-1185">Reference proteome</keyword>
<dbReference type="EMBL" id="FOGO01000016">
    <property type="protein sequence ID" value="SES30982.1"/>
    <property type="molecule type" value="Genomic_DNA"/>
</dbReference>
<proteinExistence type="inferred from homology"/>
<keyword evidence="3" id="KW-1003">Cell membrane</keyword>
<feature type="transmembrane region" description="Helical" evidence="7">
    <location>
        <begin position="6"/>
        <end position="24"/>
    </location>
</feature>
<keyword evidence="6 7" id="KW-0472">Membrane</keyword>
<evidence type="ECO:0000256" key="7">
    <source>
        <dbReference type="SAM" id="Phobius"/>
    </source>
</evidence>
<evidence type="ECO:0000256" key="5">
    <source>
        <dbReference type="ARBA" id="ARBA00022989"/>
    </source>
</evidence>
<comment type="similarity">
    <text evidence="2">Belongs to the UPF0410 family.</text>
</comment>
<feature type="transmembrane region" description="Helical" evidence="7">
    <location>
        <begin position="63"/>
        <end position="81"/>
    </location>
</feature>
<dbReference type="PANTHER" id="PTHR33884">
    <property type="entry name" value="UPF0410 PROTEIN YMGE"/>
    <property type="match status" value="1"/>
</dbReference>
<name>A0A1H9WAL2_9ACTN</name>
<evidence type="ECO:0000256" key="3">
    <source>
        <dbReference type="ARBA" id="ARBA00022475"/>
    </source>
</evidence>
<gene>
    <name evidence="8" type="ORF">SAMN05421870_11691</name>
</gene>
<dbReference type="OrthoDB" id="3483802at2"/>
<evidence type="ECO:0000256" key="4">
    <source>
        <dbReference type="ARBA" id="ARBA00022692"/>
    </source>
</evidence>
<evidence type="ECO:0000256" key="2">
    <source>
        <dbReference type="ARBA" id="ARBA00011006"/>
    </source>
</evidence>
<reference evidence="9" key="1">
    <citation type="submission" date="2016-10" db="EMBL/GenBank/DDBJ databases">
        <authorList>
            <person name="Varghese N."/>
            <person name="Submissions S."/>
        </authorList>
    </citation>
    <scope>NUCLEOTIDE SEQUENCE [LARGE SCALE GENOMIC DNA]</scope>
    <source>
        <strain evidence="9">CGMCC 4.6825</strain>
    </source>
</reference>
<dbReference type="RefSeq" id="WP_075002973.1">
    <property type="nucleotide sequence ID" value="NZ_FOGO01000016.1"/>
</dbReference>
<dbReference type="GO" id="GO:0005886">
    <property type="term" value="C:plasma membrane"/>
    <property type="evidence" value="ECO:0007669"/>
    <property type="project" value="UniProtKB-SubCell"/>
</dbReference>
<sequence>MDISGIISALVVGVVIGALGRLVLPGRQRVGLLWTVVVGIVAAFVGTGIASGLGVADTRGFDWIELIIQVALAAVGVGALERARAGRRVQR</sequence>
<evidence type="ECO:0000313" key="9">
    <source>
        <dbReference type="Proteomes" id="UP000182841"/>
    </source>
</evidence>
<evidence type="ECO:0000256" key="6">
    <source>
        <dbReference type="ARBA" id="ARBA00023136"/>
    </source>
</evidence>
<keyword evidence="4 7" id="KW-0812">Transmembrane</keyword>
<organism evidence="8 9">
    <name type="scientific">Streptomyces qinglanensis</name>
    <dbReference type="NCBI Taxonomy" id="943816"/>
    <lineage>
        <taxon>Bacteria</taxon>
        <taxon>Bacillati</taxon>
        <taxon>Actinomycetota</taxon>
        <taxon>Actinomycetes</taxon>
        <taxon>Kitasatosporales</taxon>
        <taxon>Streptomycetaceae</taxon>
        <taxon>Streptomyces</taxon>
    </lineage>
</organism>
<keyword evidence="5 7" id="KW-1133">Transmembrane helix</keyword>
<evidence type="ECO:0000313" key="8">
    <source>
        <dbReference type="EMBL" id="SES30982.1"/>
    </source>
</evidence>
<dbReference type="Proteomes" id="UP000182841">
    <property type="component" value="Unassembled WGS sequence"/>
</dbReference>